<name>A0A0M3DG18_9FIRM</name>
<comment type="caution">
    <text evidence="2">The sequence shown here is derived from an EMBL/GenBank/DDBJ whole genome shotgun (WGS) entry which is preliminary data.</text>
</comment>
<dbReference type="Proteomes" id="UP000034407">
    <property type="component" value="Unassembled WGS sequence"/>
</dbReference>
<dbReference type="EMBL" id="LBBT01000282">
    <property type="protein sequence ID" value="KKY00419.1"/>
    <property type="molecule type" value="Genomic_DNA"/>
</dbReference>
<evidence type="ECO:0000313" key="3">
    <source>
        <dbReference type="Proteomes" id="UP000034407"/>
    </source>
</evidence>
<dbReference type="Pfam" id="PF18088">
    <property type="entry name" value="Glyco_H_20C_C"/>
    <property type="match status" value="1"/>
</dbReference>
<feature type="domain" description="Glycoside Hydrolase 20C C-terminal" evidence="1">
    <location>
        <begin position="7"/>
        <end position="47"/>
    </location>
</feature>
<dbReference type="Gene3D" id="1.20.120.670">
    <property type="entry name" value="N-acetyl-b-d-glucoasminidase"/>
    <property type="match status" value="1"/>
</dbReference>
<gene>
    <name evidence="2" type="ORF">VN21_14255</name>
</gene>
<dbReference type="InterPro" id="IPR041063">
    <property type="entry name" value="Glyco_H_20C_C"/>
</dbReference>
<protein>
    <recommendedName>
        <fullName evidence="1">Glycoside Hydrolase 20C C-terminal domain-containing protein</fullName>
    </recommendedName>
</protein>
<evidence type="ECO:0000259" key="1">
    <source>
        <dbReference type="Pfam" id="PF18088"/>
    </source>
</evidence>
<accession>A0A0M3DG18</accession>
<dbReference type="RefSeq" id="WP_046823852.1">
    <property type="nucleotide sequence ID" value="NZ_JBCLWQ010000002.1"/>
</dbReference>
<proteinExistence type="predicted"/>
<reference evidence="2 3" key="1">
    <citation type="submission" date="2015-04" db="EMBL/GenBank/DDBJ databases">
        <title>Microcin producing Clostridium sp. JC272T.</title>
        <authorList>
            <person name="Jyothsna T."/>
            <person name="Sasikala C."/>
            <person name="Ramana C."/>
        </authorList>
    </citation>
    <scope>NUCLEOTIDE SEQUENCE [LARGE SCALE GENOMIC DNA]</scope>
    <source>
        <strain evidence="2 3">JC272</strain>
    </source>
</reference>
<dbReference type="AlphaFoldDB" id="A0A0M3DG18"/>
<evidence type="ECO:0000313" key="2">
    <source>
        <dbReference type="EMBL" id="KKY00419.1"/>
    </source>
</evidence>
<organism evidence="2 3">
    <name type="scientific">Paraclostridium benzoelyticum</name>
    <dbReference type="NCBI Taxonomy" id="1629550"/>
    <lineage>
        <taxon>Bacteria</taxon>
        <taxon>Bacillati</taxon>
        <taxon>Bacillota</taxon>
        <taxon>Clostridia</taxon>
        <taxon>Peptostreptococcales</taxon>
        <taxon>Peptostreptococcaceae</taxon>
        <taxon>Paraclostridium</taxon>
    </lineage>
</organism>
<sequence>MGNMKLIKSRVGSTLYRLESYIRKDIDILEELEEDLLMYNCVNSEKSNQINLNRYKDIATQNVISW</sequence>
<keyword evidence="3" id="KW-1185">Reference proteome</keyword>